<dbReference type="PANTHER" id="PTHR11937">
    <property type="entry name" value="ACTIN"/>
    <property type="match status" value="1"/>
</dbReference>
<dbReference type="Pfam" id="PF00022">
    <property type="entry name" value="Actin"/>
    <property type="match status" value="1"/>
</dbReference>
<evidence type="ECO:0000256" key="4">
    <source>
        <dbReference type="ARBA" id="ARBA00022490"/>
    </source>
</evidence>
<evidence type="ECO:0000256" key="5">
    <source>
        <dbReference type="ARBA" id="ARBA00025222"/>
    </source>
</evidence>
<gene>
    <name evidence="9" type="ORF">BD311DRAFT_719617</name>
</gene>
<comment type="function">
    <text evidence="5">Component of the SWR1 complex which mediates the ATP-dependent exchange of histone H2A for the H2A variant HZT1 leading to transcriptional regulation of selected genes by chromatin remodeling. Involved in chromosome stability.</text>
</comment>
<dbReference type="SUPFAM" id="SSF53067">
    <property type="entry name" value="Actin-like ATPase domain"/>
    <property type="match status" value="2"/>
</dbReference>
<evidence type="ECO:0000256" key="6">
    <source>
        <dbReference type="ARBA" id="ARBA00063309"/>
    </source>
</evidence>
<dbReference type="Proteomes" id="UP000292957">
    <property type="component" value="Unassembled WGS sequence"/>
</dbReference>
<dbReference type="Gene3D" id="3.90.640.10">
    <property type="entry name" value="Actin, Chain A, domain 4"/>
    <property type="match status" value="1"/>
</dbReference>
<dbReference type="GO" id="GO:0005634">
    <property type="term" value="C:nucleus"/>
    <property type="evidence" value="ECO:0007669"/>
    <property type="project" value="UniProtKB-ARBA"/>
</dbReference>
<name>A0A4Q9MRZ9_9APHY</name>
<dbReference type="AlphaFoldDB" id="A0A4Q9MRZ9"/>
<comment type="subunit">
    <text evidence="6">Component of the SWR1 chromatin remodeling complex.</text>
</comment>
<feature type="compositionally biased region" description="Gly residues" evidence="8">
    <location>
        <begin position="470"/>
        <end position="479"/>
    </location>
</feature>
<dbReference type="OrthoDB" id="6220758at2759"/>
<dbReference type="Gene3D" id="3.30.420.40">
    <property type="match status" value="2"/>
</dbReference>
<dbReference type="GO" id="GO:0005737">
    <property type="term" value="C:cytoplasm"/>
    <property type="evidence" value="ECO:0007669"/>
    <property type="project" value="UniProtKB-SubCell"/>
</dbReference>
<dbReference type="FunFam" id="3.90.640.10:FF:000014">
    <property type="entry name" value="Putative actin-related protein 6"/>
    <property type="match status" value="1"/>
</dbReference>
<comment type="similarity">
    <text evidence="2">Belongs to the actin family. ARP6 subfamily.</text>
</comment>
<feature type="compositionally biased region" description="Basic residues" evidence="8">
    <location>
        <begin position="459"/>
        <end position="469"/>
    </location>
</feature>
<sequence>MPTTSIPTVLVDNGASAIKAGILGVHDEQPRVISNAVVRAKGDNATYIGHELAKCRDCTSLRFRLPFEKGFLVDWDAQKAIWDGLFSTEVLGINTSESSLLITEPYFNLPNIQDVYDQFVFEEYEFRSYFRCTPASLIPYGQLFAQSNSPTPECWLVVDSGFSFTHVVPLLNGEVVWEAVKRIDVGGKLLTNQLKENVSYRQWNMMEETHIMNEIKEACCFVSEDFAADLETCRARPNGNPIVQEYIFPDYSARRPGRIRDPGESLDEGTQQTLRMANERFSIPEILFSPTDIGLEQAGLSATVAASIALLPDDLQGMFWANIGLIGGNTAMPGFRNRLMSELRSLAPIDCEVGIYASAEPILEAYRSAVAFAARPEFAQCVVTREEYQEMGSSACRRKFRDWKPAVDKEQPPRAGVGKGAAGSSARGVPRGKAAAAKGSSDSEDEDDGTPPPGQPTKKPGRGRGRGRGARGGGKRGAS</sequence>
<evidence type="ECO:0000313" key="9">
    <source>
        <dbReference type="EMBL" id="TBU30017.1"/>
    </source>
</evidence>
<dbReference type="EMBL" id="ML143409">
    <property type="protein sequence ID" value="TBU30017.1"/>
    <property type="molecule type" value="Genomic_DNA"/>
</dbReference>
<feature type="region of interest" description="Disordered" evidence="8">
    <location>
        <begin position="404"/>
        <end position="479"/>
    </location>
</feature>
<dbReference type="InterPro" id="IPR004000">
    <property type="entry name" value="Actin"/>
</dbReference>
<proteinExistence type="inferred from homology"/>
<dbReference type="Gene3D" id="2.30.36.70">
    <property type="entry name" value="Actin, Chain A, domain 2"/>
    <property type="match status" value="1"/>
</dbReference>
<dbReference type="InterPro" id="IPR043129">
    <property type="entry name" value="ATPase_NBD"/>
</dbReference>
<dbReference type="SMART" id="SM00268">
    <property type="entry name" value="ACTIN"/>
    <property type="match status" value="1"/>
</dbReference>
<accession>A0A4Q9MRZ9</accession>
<evidence type="ECO:0000256" key="7">
    <source>
        <dbReference type="ARBA" id="ARBA00073820"/>
    </source>
</evidence>
<keyword evidence="4" id="KW-0963">Cytoplasm</keyword>
<comment type="subcellular location">
    <subcellularLocation>
        <location evidence="1">Cytoplasm</location>
    </subcellularLocation>
</comment>
<evidence type="ECO:0000256" key="8">
    <source>
        <dbReference type="SAM" id="MobiDB-lite"/>
    </source>
</evidence>
<evidence type="ECO:0000256" key="3">
    <source>
        <dbReference type="ARBA" id="ARBA00018633"/>
    </source>
</evidence>
<feature type="compositionally biased region" description="Low complexity" evidence="8">
    <location>
        <begin position="422"/>
        <end position="440"/>
    </location>
</feature>
<organism evidence="9">
    <name type="scientific">Dichomitus squalens</name>
    <dbReference type="NCBI Taxonomy" id="114155"/>
    <lineage>
        <taxon>Eukaryota</taxon>
        <taxon>Fungi</taxon>
        <taxon>Dikarya</taxon>
        <taxon>Basidiomycota</taxon>
        <taxon>Agaricomycotina</taxon>
        <taxon>Agaricomycetes</taxon>
        <taxon>Polyporales</taxon>
        <taxon>Polyporaceae</taxon>
        <taxon>Dichomitus</taxon>
    </lineage>
</organism>
<reference evidence="9" key="1">
    <citation type="submission" date="2019-01" db="EMBL/GenBank/DDBJ databases">
        <title>Draft genome sequences of three monokaryotic isolates of the white-rot basidiomycete fungus Dichomitus squalens.</title>
        <authorList>
            <consortium name="DOE Joint Genome Institute"/>
            <person name="Lopez S.C."/>
            <person name="Andreopoulos B."/>
            <person name="Pangilinan J."/>
            <person name="Lipzen A."/>
            <person name="Riley R."/>
            <person name="Ahrendt S."/>
            <person name="Ng V."/>
            <person name="Barry K."/>
            <person name="Daum C."/>
            <person name="Grigoriev I.V."/>
            <person name="Hilden K.S."/>
            <person name="Makela M.R."/>
            <person name="de Vries R.P."/>
        </authorList>
    </citation>
    <scope>NUCLEOTIDE SEQUENCE [LARGE SCALE GENOMIC DNA]</scope>
    <source>
        <strain evidence="9">OM18370.1</strain>
    </source>
</reference>
<protein>
    <recommendedName>
        <fullName evidence="3">Actin-like protein ARP6</fullName>
    </recommendedName>
    <alternativeName>
        <fullName evidence="7">Actin-like protein arp6</fullName>
    </alternativeName>
</protein>
<evidence type="ECO:0000256" key="2">
    <source>
        <dbReference type="ARBA" id="ARBA00005665"/>
    </source>
</evidence>
<evidence type="ECO:0000256" key="1">
    <source>
        <dbReference type="ARBA" id="ARBA00004496"/>
    </source>
</evidence>
<dbReference type="CDD" id="cd10210">
    <property type="entry name" value="ASKHA_NBD_Arp6"/>
    <property type="match status" value="1"/>
</dbReference>